<feature type="transmembrane region" description="Helical" evidence="7">
    <location>
        <begin position="205"/>
        <end position="227"/>
    </location>
</feature>
<dbReference type="InterPro" id="IPR011657">
    <property type="entry name" value="CNT_C_dom"/>
</dbReference>
<feature type="transmembrane region" description="Helical" evidence="7">
    <location>
        <begin position="388"/>
        <end position="408"/>
    </location>
</feature>
<feature type="transmembrane region" description="Helical" evidence="7">
    <location>
        <begin position="332"/>
        <end position="348"/>
    </location>
</feature>
<feature type="transmembrane region" description="Helical" evidence="7">
    <location>
        <begin position="127"/>
        <end position="148"/>
    </location>
</feature>
<name>A0A399RMW6_9PROT</name>
<reference evidence="11 12" key="1">
    <citation type="submission" date="2018-08" db="EMBL/GenBank/DDBJ databases">
        <title>Henriciella mobilis sp. nov., isolated from seawater.</title>
        <authorList>
            <person name="Cheng H."/>
            <person name="Wu Y.-H."/>
            <person name="Xu X.-W."/>
            <person name="Guo L.-L."/>
        </authorList>
    </citation>
    <scope>NUCLEOTIDE SEQUENCE [LARGE SCALE GENOMIC DNA]</scope>
    <source>
        <strain evidence="11 12">JN25</strain>
    </source>
</reference>
<keyword evidence="3" id="KW-1003">Cell membrane</keyword>
<organism evidence="11 12">
    <name type="scientific">Henriciella mobilis</name>
    <dbReference type="NCBI Taxonomy" id="2305467"/>
    <lineage>
        <taxon>Bacteria</taxon>
        <taxon>Pseudomonadati</taxon>
        <taxon>Pseudomonadota</taxon>
        <taxon>Alphaproteobacteria</taxon>
        <taxon>Hyphomonadales</taxon>
        <taxon>Hyphomonadaceae</taxon>
        <taxon>Henriciella</taxon>
    </lineage>
</organism>
<evidence type="ECO:0000256" key="2">
    <source>
        <dbReference type="ARBA" id="ARBA00009033"/>
    </source>
</evidence>
<evidence type="ECO:0000256" key="3">
    <source>
        <dbReference type="ARBA" id="ARBA00022475"/>
    </source>
</evidence>
<evidence type="ECO:0000259" key="8">
    <source>
        <dbReference type="Pfam" id="PF01773"/>
    </source>
</evidence>
<accession>A0A399RMW6</accession>
<dbReference type="InterPro" id="IPR002668">
    <property type="entry name" value="CNT_N_dom"/>
</dbReference>
<feature type="transmembrane region" description="Helical" evidence="7">
    <location>
        <begin position="354"/>
        <end position="376"/>
    </location>
</feature>
<evidence type="ECO:0000256" key="7">
    <source>
        <dbReference type="SAM" id="Phobius"/>
    </source>
</evidence>
<evidence type="ECO:0000313" key="12">
    <source>
        <dbReference type="Proteomes" id="UP000266385"/>
    </source>
</evidence>
<comment type="subcellular location">
    <subcellularLocation>
        <location evidence="1">Cell membrane</location>
        <topology evidence="1">Multi-pass membrane protein</topology>
    </subcellularLocation>
</comment>
<dbReference type="InterPro" id="IPR008276">
    <property type="entry name" value="C_nuclsd_transpt"/>
</dbReference>
<feature type="transmembrane region" description="Helical" evidence="7">
    <location>
        <begin position="57"/>
        <end position="77"/>
    </location>
</feature>
<feature type="domain" description="Concentrative nucleoside transporter N-terminal" evidence="8">
    <location>
        <begin position="38"/>
        <end position="111"/>
    </location>
</feature>
<dbReference type="EMBL" id="QWFX01000005">
    <property type="protein sequence ID" value="RIJ33016.1"/>
    <property type="molecule type" value="Genomic_DNA"/>
</dbReference>
<keyword evidence="12" id="KW-1185">Reference proteome</keyword>
<dbReference type="PANTHER" id="PTHR10590:SF4">
    <property type="entry name" value="SOLUTE CARRIER FAMILY 28 MEMBER 3"/>
    <property type="match status" value="1"/>
</dbReference>
<evidence type="ECO:0000259" key="10">
    <source>
        <dbReference type="Pfam" id="PF07670"/>
    </source>
</evidence>
<evidence type="ECO:0000256" key="4">
    <source>
        <dbReference type="ARBA" id="ARBA00022692"/>
    </source>
</evidence>
<dbReference type="Pfam" id="PF07670">
    <property type="entry name" value="Gate"/>
    <property type="match status" value="1"/>
</dbReference>
<evidence type="ECO:0000313" key="11">
    <source>
        <dbReference type="EMBL" id="RIJ33016.1"/>
    </source>
</evidence>
<protein>
    <submittedName>
        <fullName evidence="11">Nucleoside:proton symporter</fullName>
    </submittedName>
</protein>
<dbReference type="Proteomes" id="UP000266385">
    <property type="component" value="Unassembled WGS sequence"/>
</dbReference>
<gene>
    <name evidence="11" type="ORF">D1223_04010</name>
</gene>
<dbReference type="InterPro" id="IPR011642">
    <property type="entry name" value="Gate_dom"/>
</dbReference>
<feature type="transmembrane region" description="Helical" evidence="7">
    <location>
        <begin position="428"/>
        <end position="447"/>
    </location>
</feature>
<keyword evidence="5 7" id="KW-1133">Transmembrane helix</keyword>
<keyword evidence="6 7" id="KW-0472">Membrane</keyword>
<evidence type="ECO:0000256" key="6">
    <source>
        <dbReference type="ARBA" id="ARBA00023136"/>
    </source>
</evidence>
<feature type="transmembrane region" description="Helical" evidence="7">
    <location>
        <begin position="293"/>
        <end position="320"/>
    </location>
</feature>
<feature type="domain" description="Concentrative nucleoside transporter C-terminal" evidence="9">
    <location>
        <begin position="238"/>
        <end position="443"/>
    </location>
</feature>
<evidence type="ECO:0000259" key="9">
    <source>
        <dbReference type="Pfam" id="PF07662"/>
    </source>
</evidence>
<dbReference type="GO" id="GO:0005886">
    <property type="term" value="C:plasma membrane"/>
    <property type="evidence" value="ECO:0007669"/>
    <property type="project" value="UniProtKB-SubCell"/>
</dbReference>
<feature type="transmembrane region" description="Helical" evidence="7">
    <location>
        <begin position="34"/>
        <end position="50"/>
    </location>
</feature>
<dbReference type="PANTHER" id="PTHR10590">
    <property type="entry name" value="SODIUM/NUCLEOSIDE COTRANSPORTER"/>
    <property type="match status" value="1"/>
</dbReference>
<sequence>MSSHTRPARRSLGAVKRPNFSTDEGPVAYSFDNLRSLFGFCLILGLAWLFSSGRKQVPFRTVGIAIALQVVFAALMFNVPPLRAALQSIAAGLGVLLQATREGTQFVFGYLAGGPAPFDTVEPANNFVLALQVLPLMIVVSALSAVLWKWGILERLCRGIGYVLNRTLGLSGPIGLGTAASIFLGMVEAPMIVRPYLMRMSRADIFLIMTAAMATVAGTVMALYIALLQTTIPEAPSHVIVASFMAAPAAIAIARVIQPPGASGVIQDEKPPPRLYHSTMDAFARGVQDGVNVFIYVIAMIIVSVAVIALADIALAAWLPDVNGAPVTAGRLLGWLLSPFMYLLGIPWQDSVDAGRLVGIKIVLNELLAFINLSGIPLEDMEPRSRMMMIYMLCGFANFGALAIMIGGLSAMCPERRQDFLDLGIKSMWAGIMANLLNGTLMGIVLTA</sequence>
<comment type="caution">
    <text evidence="11">The sequence shown here is derived from an EMBL/GenBank/DDBJ whole genome shotgun (WGS) entry which is preliminary data.</text>
</comment>
<evidence type="ECO:0000256" key="5">
    <source>
        <dbReference type="ARBA" id="ARBA00022989"/>
    </source>
</evidence>
<evidence type="ECO:0000256" key="1">
    <source>
        <dbReference type="ARBA" id="ARBA00004651"/>
    </source>
</evidence>
<keyword evidence="4 7" id="KW-0812">Transmembrane</keyword>
<comment type="similarity">
    <text evidence="2">Belongs to the concentrative nucleoside transporter (CNT) (TC 2.A.41) family.</text>
</comment>
<dbReference type="AlphaFoldDB" id="A0A399RMW6"/>
<feature type="domain" description="Nucleoside transporter/FeoB GTPase Gate" evidence="10">
    <location>
        <begin position="130"/>
        <end position="229"/>
    </location>
</feature>
<feature type="transmembrane region" description="Helical" evidence="7">
    <location>
        <begin position="168"/>
        <end position="193"/>
    </location>
</feature>
<dbReference type="GO" id="GO:0005337">
    <property type="term" value="F:nucleoside transmembrane transporter activity"/>
    <property type="evidence" value="ECO:0007669"/>
    <property type="project" value="InterPro"/>
</dbReference>
<dbReference type="Pfam" id="PF01773">
    <property type="entry name" value="Nucleos_tra2_N"/>
    <property type="match status" value="1"/>
</dbReference>
<dbReference type="Pfam" id="PF07662">
    <property type="entry name" value="Nucleos_tra2_C"/>
    <property type="match status" value="1"/>
</dbReference>
<feature type="transmembrane region" description="Helical" evidence="7">
    <location>
        <begin position="239"/>
        <end position="257"/>
    </location>
</feature>
<proteinExistence type="inferred from homology"/>
<dbReference type="GO" id="GO:0015293">
    <property type="term" value="F:symporter activity"/>
    <property type="evidence" value="ECO:0007669"/>
    <property type="project" value="TreeGrafter"/>
</dbReference>